<dbReference type="EMBL" id="FRBM01000007">
    <property type="protein sequence ID" value="SHL91855.1"/>
    <property type="molecule type" value="Genomic_DNA"/>
</dbReference>
<keyword evidence="1" id="KW-0040">ANK repeat</keyword>
<dbReference type="InterPro" id="IPR052801">
    <property type="entry name" value="Ankyrin-EF-hand"/>
</dbReference>
<dbReference type="AlphaFoldDB" id="A0A1M7EJ36"/>
<dbReference type="PROSITE" id="PS50297">
    <property type="entry name" value="ANK_REP_REGION"/>
    <property type="match status" value="1"/>
</dbReference>
<evidence type="ECO:0000313" key="6">
    <source>
        <dbReference type="Proteomes" id="UP000184069"/>
    </source>
</evidence>
<proteinExistence type="predicted"/>
<dbReference type="RefSeq" id="WP_066691310.1">
    <property type="nucleotide sequence ID" value="NZ_FRBM01000007.1"/>
</dbReference>
<evidence type="ECO:0000313" key="3">
    <source>
        <dbReference type="EMBL" id="OCA80258.1"/>
    </source>
</evidence>
<dbReference type="InterPro" id="IPR002110">
    <property type="entry name" value="Ankyrin_rpt"/>
</dbReference>
<protein>
    <submittedName>
        <fullName evidence="4">Ankyrin repeat-containing protein</fullName>
    </submittedName>
</protein>
<dbReference type="STRING" id="1423959.SAMN05444407_107211"/>
<feature type="chain" id="PRO_5009925465" evidence="2">
    <location>
        <begin position="19"/>
        <end position="240"/>
    </location>
</feature>
<feature type="repeat" description="ANK" evidence="1">
    <location>
        <begin position="178"/>
        <end position="204"/>
    </location>
</feature>
<keyword evidence="2" id="KW-0732">Signal</keyword>
<dbReference type="SUPFAM" id="SSF48403">
    <property type="entry name" value="Ankyrin repeat"/>
    <property type="match status" value="1"/>
</dbReference>
<gene>
    <name evidence="3" type="ORF">BBH99_16120</name>
    <name evidence="4" type="ORF">SAMN05444407_107211</name>
</gene>
<dbReference type="Pfam" id="PF12796">
    <property type="entry name" value="Ank_2"/>
    <property type="match status" value="1"/>
</dbReference>
<evidence type="ECO:0000313" key="5">
    <source>
        <dbReference type="Proteomes" id="UP000093508"/>
    </source>
</evidence>
<evidence type="ECO:0000256" key="1">
    <source>
        <dbReference type="PROSITE-ProRule" id="PRU00023"/>
    </source>
</evidence>
<dbReference type="PANTHER" id="PTHR24127:SF1">
    <property type="entry name" value="ANKYRIN REPEAT AND EF-HAND DOMAIN-CONTAINING PROTEIN 1"/>
    <property type="match status" value="1"/>
</dbReference>
<feature type="signal peptide" evidence="2">
    <location>
        <begin position="1"/>
        <end position="18"/>
    </location>
</feature>
<dbReference type="EMBL" id="MAYF01000016">
    <property type="protein sequence ID" value="OCA80258.1"/>
    <property type="molecule type" value="Genomic_DNA"/>
</dbReference>
<dbReference type="Gene3D" id="1.25.40.20">
    <property type="entry name" value="Ankyrin repeat-containing domain"/>
    <property type="match status" value="2"/>
</dbReference>
<dbReference type="OrthoDB" id="2575953at2"/>
<dbReference type="InterPro" id="IPR036770">
    <property type="entry name" value="Ankyrin_rpt-contain_sf"/>
</dbReference>
<keyword evidence="5" id="KW-1185">Reference proteome</keyword>
<evidence type="ECO:0000256" key="2">
    <source>
        <dbReference type="SAM" id="SignalP"/>
    </source>
</evidence>
<dbReference type="PROSITE" id="PS50088">
    <property type="entry name" value="ANK_REPEAT"/>
    <property type="match status" value="1"/>
</dbReference>
<dbReference type="SMART" id="SM00248">
    <property type="entry name" value="ANK"/>
    <property type="match status" value="3"/>
</dbReference>
<reference evidence="4 6" key="2">
    <citation type="submission" date="2016-11" db="EMBL/GenBank/DDBJ databases">
        <authorList>
            <person name="Jaros S."/>
            <person name="Januszkiewicz K."/>
            <person name="Wedrychowicz H."/>
        </authorList>
    </citation>
    <scope>NUCLEOTIDE SEQUENCE [LARGE SCALE GENOMIC DNA]</scope>
    <source>
        <strain evidence="4 6">DSM 27621</strain>
    </source>
</reference>
<dbReference type="Proteomes" id="UP000093508">
    <property type="component" value="Unassembled WGS sequence"/>
</dbReference>
<dbReference type="Proteomes" id="UP000184069">
    <property type="component" value="Unassembled WGS sequence"/>
</dbReference>
<dbReference type="PANTHER" id="PTHR24127">
    <property type="entry name" value="ANKYRIN REPEAT AND EF-HAND DOMAIN-CONTAINING PROTEIN 1"/>
    <property type="match status" value="1"/>
</dbReference>
<reference evidence="3 5" key="1">
    <citation type="submission" date="2016-07" db="EMBL/GenBank/DDBJ databases">
        <authorList>
            <person name="Jeong J.-J."/>
            <person name="Kim D.W."/>
            <person name="Sang M.K."/>
            <person name="Choi I.-G."/>
            <person name="Kim K.D."/>
        </authorList>
    </citation>
    <scope>NUCLEOTIDE SEQUENCE [LARGE SCALE GENOMIC DNA]</scope>
    <source>
        <strain evidence="3 5">C-26</strain>
    </source>
</reference>
<organism evidence="4 6">
    <name type="scientific">Chryseobacterium contaminans</name>
    <dbReference type="NCBI Taxonomy" id="1423959"/>
    <lineage>
        <taxon>Bacteria</taxon>
        <taxon>Pseudomonadati</taxon>
        <taxon>Bacteroidota</taxon>
        <taxon>Flavobacteriia</taxon>
        <taxon>Flavobacteriales</taxon>
        <taxon>Weeksellaceae</taxon>
        <taxon>Chryseobacterium group</taxon>
        <taxon>Chryseobacterium</taxon>
    </lineage>
</organism>
<name>A0A1M7EJ36_9FLAO</name>
<evidence type="ECO:0000313" key="4">
    <source>
        <dbReference type="EMBL" id="SHL91855.1"/>
    </source>
</evidence>
<accession>A0A1M7EJ36</accession>
<sequence length="240" mass="26817">MKKFGISVLICLSSLLSAQNKQQIDAFYTAIRENNFPLVKKIVDQGFPIKTTLPGETAPVLAAIWKKNFPMVEYLVNKGADITTEKKLVDGAIEYGSPEITFYLIKKGAYAKNALYTAIFHENFGIAKELYLNHQPQTLSYDDPGKLLLLAVKSNDLEFIKKLPLKGKDSPMDYFNYDGYNALLVAVEKNETEIAKYLLSQGADKKSRITFETDNGTVSGKTALQMAKANKNTELMKLLK</sequence>